<keyword evidence="1" id="KW-0808">Transferase</keyword>
<keyword evidence="4" id="KW-1185">Reference proteome</keyword>
<dbReference type="Pfam" id="PF00534">
    <property type="entry name" value="Glycos_transf_1"/>
    <property type="match status" value="1"/>
</dbReference>
<organism evidence="3 4">
    <name type="scientific">Leptolyngbya cf. ectocarpi LEGE 11479</name>
    <dbReference type="NCBI Taxonomy" id="1828722"/>
    <lineage>
        <taxon>Bacteria</taxon>
        <taxon>Bacillati</taxon>
        <taxon>Cyanobacteriota</taxon>
        <taxon>Cyanophyceae</taxon>
        <taxon>Leptolyngbyales</taxon>
        <taxon>Leptolyngbyaceae</taxon>
        <taxon>Leptolyngbya group</taxon>
        <taxon>Leptolyngbya</taxon>
    </lineage>
</organism>
<dbReference type="SUPFAM" id="SSF53756">
    <property type="entry name" value="UDP-Glycosyltransferase/glycogen phosphorylase"/>
    <property type="match status" value="1"/>
</dbReference>
<evidence type="ECO:0000256" key="1">
    <source>
        <dbReference type="ARBA" id="ARBA00022679"/>
    </source>
</evidence>
<dbReference type="CDD" id="cd03809">
    <property type="entry name" value="GT4_MtfB-like"/>
    <property type="match status" value="1"/>
</dbReference>
<evidence type="ECO:0000313" key="4">
    <source>
        <dbReference type="Proteomes" id="UP000615026"/>
    </source>
</evidence>
<dbReference type="GO" id="GO:0009103">
    <property type="term" value="P:lipopolysaccharide biosynthetic process"/>
    <property type="evidence" value="ECO:0007669"/>
    <property type="project" value="TreeGrafter"/>
</dbReference>
<evidence type="ECO:0000259" key="2">
    <source>
        <dbReference type="Pfam" id="PF00534"/>
    </source>
</evidence>
<proteinExistence type="predicted"/>
<feature type="domain" description="Glycosyl transferase family 1" evidence="2">
    <location>
        <begin position="745"/>
        <end position="862"/>
    </location>
</feature>
<dbReference type="RefSeq" id="WP_193995691.1">
    <property type="nucleotide sequence ID" value="NZ_JADEXP010000324.1"/>
</dbReference>
<accession>A0A928ZYJ5</accession>
<gene>
    <name evidence="3" type="ORF">IQ260_24490</name>
</gene>
<reference evidence="3" key="1">
    <citation type="submission" date="2020-10" db="EMBL/GenBank/DDBJ databases">
        <authorList>
            <person name="Castelo-Branco R."/>
            <person name="Eusebio N."/>
            <person name="Adriana R."/>
            <person name="Vieira A."/>
            <person name="Brugerolle De Fraissinette N."/>
            <person name="Rezende De Castro R."/>
            <person name="Schneider M.P."/>
            <person name="Vasconcelos V."/>
            <person name="Leao P.N."/>
        </authorList>
    </citation>
    <scope>NUCLEOTIDE SEQUENCE</scope>
    <source>
        <strain evidence="3">LEGE 11479</strain>
    </source>
</reference>
<dbReference type="Proteomes" id="UP000615026">
    <property type="component" value="Unassembled WGS sequence"/>
</dbReference>
<dbReference type="Gene3D" id="3.40.50.2000">
    <property type="entry name" value="Glycogen Phosphorylase B"/>
    <property type="match status" value="1"/>
</dbReference>
<evidence type="ECO:0000313" key="3">
    <source>
        <dbReference type="EMBL" id="MBE9069806.1"/>
    </source>
</evidence>
<dbReference type="GO" id="GO:0016757">
    <property type="term" value="F:glycosyltransferase activity"/>
    <property type="evidence" value="ECO:0007669"/>
    <property type="project" value="InterPro"/>
</dbReference>
<name>A0A928ZYJ5_LEPEC</name>
<protein>
    <submittedName>
        <fullName evidence="3">Glycosyltransferase</fullName>
    </submittedName>
</protein>
<sequence>MFKGILANGSELDKIIPPEIAEDAFYTHLVQLCQESSVKTILEIGSSAGQGSTKAFVSGIQSSMDFEYKKLFCIEVSRVRFEALKQFYKDASFVKCYNCSSVPIHNFPTRSDLACFYNSYETGLNAYSLDEVFRWLEQDITYVEEQAVPNEGIRSIKIENNISFFDLVLIDGSEFTGEAELDEVYGAKYICLDDINTFKNYENHNRLCEDENYDLVVEERKVRNGFSIFQRIGNKPIINNDIPVHFLTIVLNGQPFIPYHLNYVFKNLKFKWHWHIVEGVADLAHDTAWSLANGGVIDKTFHENGLSSDGTTEYLNKIAEEFPDNISIYRKEGGQFWDGKLEMVNAPLENINEECLLWQIDVDELWTSQQITRGREIFIEYPHKTAAFYWCHYFVGPNLIVSSRNCYSQNPVQEWLRTWRYQPGMRWSAHEPPILVQEIEPGLEKDVSKAFAFSHQRTEREGLVFQHFAYVLQSQLVFKEKYYGYQRASSNWERLLKQTRFPTFLRDYFDWVNDDTTVEKADSLGISPIFRADSPSKGPGIFTDFAEPMVDLGTVRLPAKSKKPTVLIDGVFFQLLGSGIGRVWRTLLEEWSNHEFGQHITVLDRNNSAPKIPGIRYRSIPPYEPSACGRDSLLLQTICDEENADIFISTYYSMPVTTSTIMLLYDMIPEILQADLGDWQEKVCTLMHASQYVAISENTARDFRAVYPLLSDRKVTVAYCGVSSVFRPMEKAAIADFRSKYEINKPYFCTVGERSGFNGYKNVTLFFEALNQLQNKSDYMVVCIGGRDTLEAELSQTLDAVEIVLLKLSDEELALAYSGAEALVYPSKYEGFGMPIAEAMACGCPVITSRNSSIPEVAGDAALYLKQLDIPDMVSALEQVQIPDFRNDLVTKGISQASKFSWAKMANIVSSVILNAVQNDSSLHPQVGWLWNELRHNQKELEKSGGVAAFLYPPPKTLEQSKLEIEQRLSEVLQEISLIEQGSFWKLRQMLISTKEKFLGGHSQPDFSISYSEDLELQLAKAQQKLSWMKTSKFVRARLD</sequence>
<comment type="caution">
    <text evidence="3">The sequence shown here is derived from an EMBL/GenBank/DDBJ whole genome shotgun (WGS) entry which is preliminary data.</text>
</comment>
<dbReference type="PANTHER" id="PTHR46401:SF2">
    <property type="entry name" value="GLYCOSYLTRANSFERASE WBBK-RELATED"/>
    <property type="match status" value="1"/>
</dbReference>
<dbReference type="AlphaFoldDB" id="A0A928ZYJ5"/>
<dbReference type="EMBL" id="JADEXP010000324">
    <property type="protein sequence ID" value="MBE9069806.1"/>
    <property type="molecule type" value="Genomic_DNA"/>
</dbReference>
<dbReference type="PANTHER" id="PTHR46401">
    <property type="entry name" value="GLYCOSYLTRANSFERASE WBBK-RELATED"/>
    <property type="match status" value="1"/>
</dbReference>
<dbReference type="InterPro" id="IPR001296">
    <property type="entry name" value="Glyco_trans_1"/>
</dbReference>